<evidence type="ECO:0000313" key="3">
    <source>
        <dbReference type="Proteomes" id="UP000231070"/>
    </source>
</evidence>
<dbReference type="Pfam" id="PF06568">
    <property type="entry name" value="YjiS-like"/>
    <property type="match status" value="1"/>
</dbReference>
<dbReference type="EMBL" id="NQVN01000004">
    <property type="protein sequence ID" value="PIO99611.1"/>
    <property type="molecule type" value="Genomic_DNA"/>
</dbReference>
<reference evidence="2 3" key="1">
    <citation type="submission" date="2017-08" db="EMBL/GenBank/DDBJ databases">
        <title>Pleomorphomonas carboxidotrophicus sp. nov., a new mesophilic hydrogenogenic carboxidotroph.</title>
        <authorList>
            <person name="Esquivel-Elizondo S."/>
            <person name="Krajmalnik-Brown R."/>
            <person name="Maldonado J."/>
        </authorList>
    </citation>
    <scope>NUCLEOTIDE SEQUENCE [LARGE SCALE GENOMIC DNA]</scope>
    <source>
        <strain evidence="2 3">SVCO-16</strain>
    </source>
</reference>
<evidence type="ECO:0000313" key="2">
    <source>
        <dbReference type="EMBL" id="PIO99611.1"/>
    </source>
</evidence>
<dbReference type="InterPro" id="IPR009506">
    <property type="entry name" value="YjiS-like"/>
</dbReference>
<dbReference type="AlphaFoldDB" id="A0A2G9WY30"/>
<keyword evidence="3" id="KW-1185">Reference proteome</keyword>
<comment type="caution">
    <text evidence="2">The sequence shown here is derived from an EMBL/GenBank/DDBJ whole genome shotgun (WGS) entry which is preliminary data.</text>
</comment>
<name>A0A2G9WY30_9HYPH</name>
<proteinExistence type="predicted"/>
<feature type="domain" description="YjiS-like" evidence="1">
    <location>
        <begin position="46"/>
        <end position="68"/>
    </location>
</feature>
<protein>
    <recommendedName>
        <fullName evidence="1">YjiS-like domain-containing protein</fullName>
    </recommendedName>
</protein>
<evidence type="ECO:0000259" key="1">
    <source>
        <dbReference type="Pfam" id="PF06568"/>
    </source>
</evidence>
<gene>
    <name evidence="2" type="ORF">CJ014_09915</name>
</gene>
<accession>A0A2G9WY30</accession>
<dbReference type="Proteomes" id="UP000231070">
    <property type="component" value="Unassembled WGS sequence"/>
</dbReference>
<sequence length="116" mass="12503">MEPIMSTTLASNTYAAAFVTTSASLVRAAAERTAFVAKILANRWMAKQLCDFTDHELADIGLSRSDVREALDSPLYADPSLTLAAVAHGNSVKMSSVVARRAESVDFTPLVRGREE</sequence>
<dbReference type="OrthoDB" id="7861975at2"/>
<organism evidence="2 3">
    <name type="scientific">Pleomorphomonas carboxyditropha</name>
    <dbReference type="NCBI Taxonomy" id="2023338"/>
    <lineage>
        <taxon>Bacteria</taxon>
        <taxon>Pseudomonadati</taxon>
        <taxon>Pseudomonadota</taxon>
        <taxon>Alphaproteobacteria</taxon>
        <taxon>Hyphomicrobiales</taxon>
        <taxon>Pleomorphomonadaceae</taxon>
        <taxon>Pleomorphomonas</taxon>
    </lineage>
</organism>